<reference evidence="2 3" key="1">
    <citation type="journal article" date="2016" name="Nat. Commun.">
        <title>Thousands of microbial genomes shed light on interconnected biogeochemical processes in an aquifer system.</title>
        <authorList>
            <person name="Anantharaman K."/>
            <person name="Brown C.T."/>
            <person name="Hug L.A."/>
            <person name="Sharon I."/>
            <person name="Castelle C.J."/>
            <person name="Probst A.J."/>
            <person name="Thomas B.C."/>
            <person name="Singh A."/>
            <person name="Wilkins M.J."/>
            <person name="Karaoz U."/>
            <person name="Brodie E.L."/>
            <person name="Williams K.H."/>
            <person name="Hubbard S.S."/>
            <person name="Banfield J.F."/>
        </authorList>
    </citation>
    <scope>NUCLEOTIDE SEQUENCE [LARGE SCALE GENOMIC DNA]</scope>
</reference>
<comment type="caution">
    <text evidence="2">The sequence shown here is derived from an EMBL/GenBank/DDBJ whole genome shotgun (WGS) entry which is preliminary data.</text>
</comment>
<keyword evidence="1" id="KW-1133">Transmembrane helix</keyword>
<accession>A0A1G1VAW3</accession>
<evidence type="ECO:0000256" key="1">
    <source>
        <dbReference type="SAM" id="Phobius"/>
    </source>
</evidence>
<sequence>MNRSNLHKEVLGIFLGITGVFSAPFALVYLLHLWSCLNGRTQCDRELLGPGMFISIAVAVGGLVLGISFSSYIRYWIKWMWPLLLIYLGVILFQVIPMTLSVIEK</sequence>
<feature type="transmembrane region" description="Helical" evidence="1">
    <location>
        <begin position="52"/>
        <end position="73"/>
    </location>
</feature>
<evidence type="ECO:0000313" key="3">
    <source>
        <dbReference type="Proteomes" id="UP000178272"/>
    </source>
</evidence>
<name>A0A1G1VAW3_9BACT</name>
<organism evidence="2 3">
    <name type="scientific">Candidatus Blackburnbacteria bacterium RIFCSPHIGHO2_12_FULL_41_13b</name>
    <dbReference type="NCBI Taxonomy" id="1797517"/>
    <lineage>
        <taxon>Bacteria</taxon>
        <taxon>Candidatus Blackburniibacteriota</taxon>
    </lineage>
</organism>
<dbReference type="EMBL" id="MHCA01000016">
    <property type="protein sequence ID" value="OGY12411.1"/>
    <property type="molecule type" value="Genomic_DNA"/>
</dbReference>
<dbReference type="STRING" id="1797517.A3F61_02415"/>
<gene>
    <name evidence="2" type="ORF">A3F61_02415</name>
</gene>
<evidence type="ECO:0000313" key="2">
    <source>
        <dbReference type="EMBL" id="OGY12411.1"/>
    </source>
</evidence>
<dbReference type="AlphaFoldDB" id="A0A1G1VAW3"/>
<dbReference type="Proteomes" id="UP000178272">
    <property type="component" value="Unassembled WGS sequence"/>
</dbReference>
<feature type="transmembrane region" description="Helical" evidence="1">
    <location>
        <begin position="12"/>
        <end position="31"/>
    </location>
</feature>
<feature type="transmembrane region" description="Helical" evidence="1">
    <location>
        <begin position="79"/>
        <end position="103"/>
    </location>
</feature>
<protein>
    <submittedName>
        <fullName evidence="2">Uncharacterized protein</fullName>
    </submittedName>
</protein>
<keyword evidence="1" id="KW-0472">Membrane</keyword>
<keyword evidence="1" id="KW-0812">Transmembrane</keyword>
<proteinExistence type="predicted"/>